<sequence>MSDALINGLVLLVGGIIAQFISYPLQTVITRQNPRPDDSIWIFSYLLVAAFSGCLNVLLTNHIWGVVTHMQVQELFDEAGVLGFWKGVFPTLMKVTNPSIQFMIYETLLKKFESKACVHTESNQRPNCFGGTLDAITKMIQYEGLCCFYTGMSTKITQSVLAAAILFMGKEELV</sequence>
<keyword evidence="4 8" id="KW-0812">Transmembrane</keyword>
<dbReference type="GO" id="GO:0006862">
    <property type="term" value="P:nucleotide transport"/>
    <property type="evidence" value="ECO:0007669"/>
    <property type="project" value="InterPro"/>
</dbReference>
<keyword evidence="12" id="KW-1185">Reference proteome</keyword>
<dbReference type="PROSITE" id="PS50920">
    <property type="entry name" value="SOLCAR"/>
    <property type="match status" value="1"/>
</dbReference>
<evidence type="ECO:0000256" key="3">
    <source>
        <dbReference type="ARBA" id="ARBA00022448"/>
    </source>
</evidence>
<dbReference type="InterPro" id="IPR044712">
    <property type="entry name" value="SLC25A32-like"/>
</dbReference>
<dbReference type="SUPFAM" id="SSF103506">
    <property type="entry name" value="Mitochondrial carrier"/>
    <property type="match status" value="1"/>
</dbReference>
<keyword evidence="7 8" id="KW-0472">Membrane</keyword>
<accession>A0AAD4SB29</accession>
<keyword evidence="6 10" id="KW-1133">Transmembrane helix</keyword>
<evidence type="ECO:0000256" key="5">
    <source>
        <dbReference type="ARBA" id="ARBA00022737"/>
    </source>
</evidence>
<protein>
    <submittedName>
        <fullName evidence="11">Uncharacterized protein</fullName>
    </submittedName>
</protein>
<feature type="transmembrane region" description="Helical" evidence="10">
    <location>
        <begin position="40"/>
        <end position="64"/>
    </location>
</feature>
<gene>
    <name evidence="11" type="ORF">MKW98_007411</name>
</gene>
<evidence type="ECO:0000256" key="8">
    <source>
        <dbReference type="PROSITE-ProRule" id="PRU00282"/>
    </source>
</evidence>
<proteinExistence type="inferred from homology"/>
<feature type="transmembrane region" description="Helical" evidence="10">
    <location>
        <begin position="6"/>
        <end position="28"/>
    </location>
</feature>
<comment type="similarity">
    <text evidence="2 9">Belongs to the mitochondrial carrier (TC 2.A.29) family.</text>
</comment>
<evidence type="ECO:0000256" key="10">
    <source>
        <dbReference type="SAM" id="Phobius"/>
    </source>
</evidence>
<keyword evidence="5" id="KW-0677">Repeat</keyword>
<evidence type="ECO:0000256" key="1">
    <source>
        <dbReference type="ARBA" id="ARBA00004141"/>
    </source>
</evidence>
<evidence type="ECO:0000256" key="7">
    <source>
        <dbReference type="ARBA" id="ARBA00023136"/>
    </source>
</evidence>
<dbReference type="Gene3D" id="1.50.40.10">
    <property type="entry name" value="Mitochondrial carrier domain"/>
    <property type="match status" value="1"/>
</dbReference>
<name>A0AAD4SB29_9MAGN</name>
<dbReference type="GO" id="GO:0016020">
    <property type="term" value="C:membrane"/>
    <property type="evidence" value="ECO:0007669"/>
    <property type="project" value="UniProtKB-SubCell"/>
</dbReference>
<dbReference type="GO" id="GO:0055085">
    <property type="term" value="P:transmembrane transport"/>
    <property type="evidence" value="ECO:0007669"/>
    <property type="project" value="InterPro"/>
</dbReference>
<comment type="caution">
    <text evidence="11">The sequence shown here is derived from an EMBL/GenBank/DDBJ whole genome shotgun (WGS) entry which is preliminary data.</text>
</comment>
<evidence type="ECO:0000313" key="11">
    <source>
        <dbReference type="EMBL" id="KAI3891106.1"/>
    </source>
</evidence>
<dbReference type="InterPro" id="IPR018108">
    <property type="entry name" value="MCP_transmembrane"/>
</dbReference>
<organism evidence="11 12">
    <name type="scientific">Papaver atlanticum</name>
    <dbReference type="NCBI Taxonomy" id="357466"/>
    <lineage>
        <taxon>Eukaryota</taxon>
        <taxon>Viridiplantae</taxon>
        <taxon>Streptophyta</taxon>
        <taxon>Embryophyta</taxon>
        <taxon>Tracheophyta</taxon>
        <taxon>Spermatophyta</taxon>
        <taxon>Magnoliopsida</taxon>
        <taxon>Ranunculales</taxon>
        <taxon>Papaveraceae</taxon>
        <taxon>Papaveroideae</taxon>
        <taxon>Papaver</taxon>
    </lineage>
</organism>
<dbReference type="EMBL" id="JAJJMB010012081">
    <property type="protein sequence ID" value="KAI3891106.1"/>
    <property type="molecule type" value="Genomic_DNA"/>
</dbReference>
<feature type="repeat" description="Solcar" evidence="8">
    <location>
        <begin position="2"/>
        <end position="111"/>
    </location>
</feature>
<evidence type="ECO:0000256" key="2">
    <source>
        <dbReference type="ARBA" id="ARBA00006375"/>
    </source>
</evidence>
<evidence type="ECO:0000313" key="12">
    <source>
        <dbReference type="Proteomes" id="UP001202328"/>
    </source>
</evidence>
<dbReference type="Pfam" id="PF00153">
    <property type="entry name" value="Mito_carr"/>
    <property type="match status" value="2"/>
</dbReference>
<dbReference type="AlphaFoldDB" id="A0AAD4SB29"/>
<reference evidence="11" key="1">
    <citation type="submission" date="2022-04" db="EMBL/GenBank/DDBJ databases">
        <title>A functionally conserved STORR gene fusion in Papaver species that diverged 16.8 million years ago.</title>
        <authorList>
            <person name="Catania T."/>
        </authorList>
    </citation>
    <scope>NUCLEOTIDE SEQUENCE</scope>
    <source>
        <strain evidence="11">S-188037</strain>
    </source>
</reference>
<keyword evidence="3 9" id="KW-0813">Transport</keyword>
<evidence type="ECO:0000256" key="9">
    <source>
        <dbReference type="RuleBase" id="RU000488"/>
    </source>
</evidence>
<dbReference type="Proteomes" id="UP001202328">
    <property type="component" value="Unassembled WGS sequence"/>
</dbReference>
<dbReference type="InterPro" id="IPR023395">
    <property type="entry name" value="MCP_dom_sf"/>
</dbReference>
<dbReference type="PANTHER" id="PTHR45683">
    <property type="entry name" value="MITOCHONDRIAL NICOTINAMIDE ADENINE DINUCLEOTIDE TRANSPORTER 1-RELATED-RELATED"/>
    <property type="match status" value="1"/>
</dbReference>
<comment type="subcellular location">
    <subcellularLocation>
        <location evidence="1">Membrane</location>
        <topology evidence="1">Multi-pass membrane protein</topology>
    </subcellularLocation>
</comment>
<evidence type="ECO:0000256" key="6">
    <source>
        <dbReference type="ARBA" id="ARBA00022989"/>
    </source>
</evidence>
<evidence type="ECO:0000256" key="4">
    <source>
        <dbReference type="ARBA" id="ARBA00022692"/>
    </source>
</evidence>